<keyword evidence="4" id="KW-0699">rRNA-binding</keyword>
<dbReference type="PRINTS" id="PR00974">
    <property type="entry name" value="RIBOSOMALS18"/>
</dbReference>
<dbReference type="SUPFAM" id="SSF46911">
    <property type="entry name" value="Ribosomal protein S18"/>
    <property type="match status" value="1"/>
</dbReference>
<keyword evidence="4" id="KW-0694">RNA-binding</keyword>
<evidence type="ECO:0000256" key="1">
    <source>
        <dbReference type="ARBA" id="ARBA00005589"/>
    </source>
</evidence>
<accession>A0A0G0XC87</accession>
<dbReference type="Pfam" id="PF01084">
    <property type="entry name" value="Ribosomal_S18"/>
    <property type="match status" value="1"/>
</dbReference>
<evidence type="ECO:0000313" key="7">
    <source>
        <dbReference type="Proteomes" id="UP000034961"/>
    </source>
</evidence>
<organism evidence="6 7">
    <name type="scientific">Candidatus Roizmanbacteria bacterium GW2011_GWA1_41_13</name>
    <dbReference type="NCBI Taxonomy" id="1618474"/>
    <lineage>
        <taxon>Bacteria</taxon>
        <taxon>Candidatus Roizmaniibacteriota</taxon>
    </lineage>
</organism>
<keyword evidence="2 4" id="KW-0689">Ribosomal protein</keyword>
<proteinExistence type="inferred from homology"/>
<dbReference type="PANTHER" id="PTHR13479:SF40">
    <property type="entry name" value="SMALL RIBOSOMAL SUBUNIT PROTEIN BS18M"/>
    <property type="match status" value="1"/>
</dbReference>
<evidence type="ECO:0000256" key="5">
    <source>
        <dbReference type="RuleBase" id="RU003910"/>
    </source>
</evidence>
<protein>
    <recommendedName>
        <fullName evidence="4">Small ribosomal subunit protein bS18</fullName>
    </recommendedName>
</protein>
<gene>
    <name evidence="4" type="primary">rpsR</name>
    <name evidence="6" type="ORF">UU41_C0008G0029</name>
</gene>
<comment type="caution">
    <text evidence="6">The sequence shown here is derived from an EMBL/GenBank/DDBJ whole genome shotgun (WGS) entry which is preliminary data.</text>
</comment>
<dbReference type="GO" id="GO:0006412">
    <property type="term" value="P:translation"/>
    <property type="evidence" value="ECO:0007669"/>
    <property type="project" value="UniProtKB-UniRule"/>
</dbReference>
<dbReference type="GO" id="GO:0070181">
    <property type="term" value="F:small ribosomal subunit rRNA binding"/>
    <property type="evidence" value="ECO:0007669"/>
    <property type="project" value="TreeGrafter"/>
</dbReference>
<dbReference type="Proteomes" id="UP000034961">
    <property type="component" value="Unassembled WGS sequence"/>
</dbReference>
<name>A0A0G0XC87_9BACT</name>
<dbReference type="AlphaFoldDB" id="A0A0G0XC87"/>
<sequence>MKKKQTRRRRIILQPVGNYAHYFKNDVMPDYKKWEVLSNFISERGKIYPGDRTGLDAKTQRRLTREVKRARHLALLPFVVRPL</sequence>
<comment type="function">
    <text evidence="4">Binds as a heterodimer with protein bS6 to the central domain of the 16S rRNA, where it helps stabilize the platform of the 30S subunit.</text>
</comment>
<dbReference type="NCBIfam" id="TIGR00165">
    <property type="entry name" value="S18"/>
    <property type="match status" value="1"/>
</dbReference>
<evidence type="ECO:0000313" key="6">
    <source>
        <dbReference type="EMBL" id="KKR94345.1"/>
    </source>
</evidence>
<dbReference type="GO" id="GO:0022627">
    <property type="term" value="C:cytosolic small ribosomal subunit"/>
    <property type="evidence" value="ECO:0007669"/>
    <property type="project" value="TreeGrafter"/>
</dbReference>
<evidence type="ECO:0000256" key="3">
    <source>
        <dbReference type="ARBA" id="ARBA00023274"/>
    </source>
</evidence>
<dbReference type="GO" id="GO:0003735">
    <property type="term" value="F:structural constituent of ribosome"/>
    <property type="evidence" value="ECO:0007669"/>
    <property type="project" value="InterPro"/>
</dbReference>
<dbReference type="InterPro" id="IPR036870">
    <property type="entry name" value="Ribosomal_bS18_sf"/>
</dbReference>
<dbReference type="HAMAP" id="MF_00270">
    <property type="entry name" value="Ribosomal_bS18"/>
    <property type="match status" value="1"/>
</dbReference>
<dbReference type="InterPro" id="IPR001648">
    <property type="entry name" value="Ribosomal_bS18"/>
</dbReference>
<evidence type="ECO:0000256" key="2">
    <source>
        <dbReference type="ARBA" id="ARBA00022980"/>
    </source>
</evidence>
<comment type="subunit">
    <text evidence="4">Part of the 30S ribosomal subunit. Forms a tight heterodimer with protein bS6.</text>
</comment>
<dbReference type="PANTHER" id="PTHR13479">
    <property type="entry name" value="30S RIBOSOMAL PROTEIN S18"/>
    <property type="match status" value="1"/>
</dbReference>
<dbReference type="Gene3D" id="4.10.640.10">
    <property type="entry name" value="Ribosomal protein S18"/>
    <property type="match status" value="1"/>
</dbReference>
<dbReference type="EMBL" id="LCAN01000008">
    <property type="protein sequence ID" value="KKR94345.1"/>
    <property type="molecule type" value="Genomic_DNA"/>
</dbReference>
<reference evidence="6 7" key="1">
    <citation type="journal article" date="2015" name="Nature">
        <title>rRNA introns, odd ribosomes, and small enigmatic genomes across a large radiation of phyla.</title>
        <authorList>
            <person name="Brown C.T."/>
            <person name="Hug L.A."/>
            <person name="Thomas B.C."/>
            <person name="Sharon I."/>
            <person name="Castelle C.J."/>
            <person name="Singh A."/>
            <person name="Wilkins M.J."/>
            <person name="Williams K.H."/>
            <person name="Banfield J.F."/>
        </authorList>
    </citation>
    <scope>NUCLEOTIDE SEQUENCE [LARGE SCALE GENOMIC DNA]</scope>
</reference>
<evidence type="ECO:0000256" key="4">
    <source>
        <dbReference type="HAMAP-Rule" id="MF_00270"/>
    </source>
</evidence>
<keyword evidence="3 4" id="KW-0687">Ribonucleoprotein</keyword>
<comment type="similarity">
    <text evidence="1 4 5">Belongs to the bacterial ribosomal protein bS18 family.</text>
</comment>